<dbReference type="PANTHER" id="PTHR30349:SF91">
    <property type="entry name" value="INTA PROTEIN"/>
    <property type="match status" value="1"/>
</dbReference>
<organism evidence="8 9">
    <name type="scientific">Actinoplanes siamensis</name>
    <dbReference type="NCBI Taxonomy" id="1223317"/>
    <lineage>
        <taxon>Bacteria</taxon>
        <taxon>Bacillati</taxon>
        <taxon>Actinomycetota</taxon>
        <taxon>Actinomycetes</taxon>
        <taxon>Micromonosporales</taxon>
        <taxon>Micromonosporaceae</taxon>
        <taxon>Actinoplanes</taxon>
    </lineage>
</organism>
<dbReference type="InterPro" id="IPR050090">
    <property type="entry name" value="Tyrosine_recombinase_XerCD"/>
</dbReference>
<comment type="caution">
    <text evidence="8">The sequence shown here is derived from an EMBL/GenBank/DDBJ whole genome shotgun (WGS) entry which is preliminary data.</text>
</comment>
<dbReference type="InterPro" id="IPR002104">
    <property type="entry name" value="Integrase_catalytic"/>
</dbReference>
<dbReference type="InterPro" id="IPR044068">
    <property type="entry name" value="CB"/>
</dbReference>
<dbReference type="Proteomes" id="UP000629619">
    <property type="component" value="Unassembled WGS sequence"/>
</dbReference>
<dbReference type="EMBL" id="BOMW01000113">
    <property type="protein sequence ID" value="GIF09902.1"/>
    <property type="molecule type" value="Genomic_DNA"/>
</dbReference>
<feature type="domain" description="Core-binding (CB)" evidence="7">
    <location>
        <begin position="70"/>
        <end position="187"/>
    </location>
</feature>
<dbReference type="Pfam" id="PF00589">
    <property type="entry name" value="Phage_integrase"/>
    <property type="match status" value="1"/>
</dbReference>
<dbReference type="AlphaFoldDB" id="A0A919NFJ9"/>
<dbReference type="InterPro" id="IPR004107">
    <property type="entry name" value="Integrase_SAM-like_N"/>
</dbReference>
<evidence type="ECO:0000313" key="9">
    <source>
        <dbReference type="Proteomes" id="UP000629619"/>
    </source>
</evidence>
<dbReference type="InterPro" id="IPR011010">
    <property type="entry name" value="DNA_brk_join_enz"/>
</dbReference>
<dbReference type="GO" id="GO:0003677">
    <property type="term" value="F:DNA binding"/>
    <property type="evidence" value="ECO:0007669"/>
    <property type="project" value="UniProtKB-UniRule"/>
</dbReference>
<name>A0A919NFJ9_9ACTN</name>
<dbReference type="GO" id="GO:0015074">
    <property type="term" value="P:DNA integration"/>
    <property type="evidence" value="ECO:0007669"/>
    <property type="project" value="UniProtKB-KW"/>
</dbReference>
<dbReference type="RefSeq" id="WP_203685188.1">
    <property type="nucleotide sequence ID" value="NZ_BOMW01000113.1"/>
</dbReference>
<feature type="region of interest" description="Disordered" evidence="5">
    <location>
        <begin position="407"/>
        <end position="427"/>
    </location>
</feature>
<dbReference type="Gene3D" id="1.10.150.130">
    <property type="match status" value="1"/>
</dbReference>
<feature type="compositionally biased region" description="Acidic residues" evidence="5">
    <location>
        <begin position="409"/>
        <end position="427"/>
    </location>
</feature>
<proteinExistence type="predicted"/>
<dbReference type="CDD" id="cd01189">
    <property type="entry name" value="INT_ICEBs1_C_like"/>
    <property type="match status" value="1"/>
</dbReference>
<dbReference type="Pfam" id="PF14659">
    <property type="entry name" value="Phage_int_SAM_3"/>
    <property type="match status" value="1"/>
</dbReference>
<keyword evidence="1" id="KW-0229">DNA integration</keyword>
<dbReference type="PROSITE" id="PS51898">
    <property type="entry name" value="TYR_RECOMBINASE"/>
    <property type="match status" value="1"/>
</dbReference>
<dbReference type="InterPro" id="IPR010998">
    <property type="entry name" value="Integrase_recombinase_N"/>
</dbReference>
<feature type="domain" description="Tyr recombinase" evidence="6">
    <location>
        <begin position="207"/>
        <end position="404"/>
    </location>
</feature>
<dbReference type="GO" id="GO:0006310">
    <property type="term" value="P:DNA recombination"/>
    <property type="evidence" value="ECO:0007669"/>
    <property type="project" value="UniProtKB-KW"/>
</dbReference>
<evidence type="ECO:0000259" key="6">
    <source>
        <dbReference type="PROSITE" id="PS51898"/>
    </source>
</evidence>
<evidence type="ECO:0000313" key="8">
    <source>
        <dbReference type="EMBL" id="GIF09902.1"/>
    </source>
</evidence>
<sequence length="427" mass="47574">MAGRRKANGEGTIFQRADGRWCGSGYVLAADGTRKRIYVYGTTRREAADKLATKLADSHRGLVVAADANLTVGDCLTAWLTSVARHRLRATTYDTYESLVRRFLIPGLGHRKLAALTVRDVRTFLDRIGTVCQCCTWGWDAKRDSNHRRVDRRPRCCAVGACCGKHIRPATVRYVRAVLSVALADGVREDILGRNVASAVRLPTPRTDFQPFTAGEARPYLLAAAYHRHGPLFELALRTGLRRGELLGLRWDDIDLNAGHLHVRRTLAGTRGGPTFQPVKTHRSARRIALPHSCVVALQRYHTRQNLDRREAGDRWTETGLVFANRTGGPLEPAALQRHHADICDLADVRYIRFHDLRHTCATLLLEQGVDLVTIKDLLGHAQIHTTADVYSHVRLRIQRAAIESMGDALDDDSDPDPDDSDDPTQS</sequence>
<dbReference type="PROSITE" id="PS51900">
    <property type="entry name" value="CB"/>
    <property type="match status" value="1"/>
</dbReference>
<accession>A0A919NFJ9</accession>
<evidence type="ECO:0000256" key="4">
    <source>
        <dbReference type="PROSITE-ProRule" id="PRU01248"/>
    </source>
</evidence>
<keyword evidence="2 4" id="KW-0238">DNA-binding</keyword>
<reference evidence="8" key="1">
    <citation type="submission" date="2021-01" db="EMBL/GenBank/DDBJ databases">
        <title>Whole genome shotgun sequence of Actinoplanes siamensis NBRC 109076.</title>
        <authorList>
            <person name="Komaki H."/>
            <person name="Tamura T."/>
        </authorList>
    </citation>
    <scope>NUCLEOTIDE SEQUENCE</scope>
    <source>
        <strain evidence="8">NBRC 109076</strain>
    </source>
</reference>
<keyword evidence="9" id="KW-1185">Reference proteome</keyword>
<evidence type="ECO:0000256" key="5">
    <source>
        <dbReference type="SAM" id="MobiDB-lite"/>
    </source>
</evidence>
<dbReference type="PANTHER" id="PTHR30349">
    <property type="entry name" value="PHAGE INTEGRASE-RELATED"/>
    <property type="match status" value="1"/>
</dbReference>
<dbReference type="SUPFAM" id="SSF56349">
    <property type="entry name" value="DNA breaking-rejoining enzymes"/>
    <property type="match status" value="1"/>
</dbReference>
<dbReference type="InterPro" id="IPR013762">
    <property type="entry name" value="Integrase-like_cat_sf"/>
</dbReference>
<keyword evidence="3" id="KW-0233">DNA recombination</keyword>
<protein>
    <submittedName>
        <fullName evidence="8">Site-specific integrase</fullName>
    </submittedName>
</protein>
<dbReference type="Gene3D" id="1.10.443.10">
    <property type="entry name" value="Intergrase catalytic core"/>
    <property type="match status" value="1"/>
</dbReference>
<gene>
    <name evidence="8" type="ORF">Asi03nite_74400</name>
</gene>
<evidence type="ECO:0000256" key="1">
    <source>
        <dbReference type="ARBA" id="ARBA00022908"/>
    </source>
</evidence>
<evidence type="ECO:0000256" key="2">
    <source>
        <dbReference type="ARBA" id="ARBA00023125"/>
    </source>
</evidence>
<evidence type="ECO:0000259" key="7">
    <source>
        <dbReference type="PROSITE" id="PS51900"/>
    </source>
</evidence>
<evidence type="ECO:0000256" key="3">
    <source>
        <dbReference type="ARBA" id="ARBA00023172"/>
    </source>
</evidence>